<sequence length="166" mass="19063">MVEDNNAMSDEDRNTRTRQIGEQPEGGDKRAPKVTQPPRRGRRSRARMARNMEIMVEQMLKMQRQQVAQTAALNAYLKQGLMSPAPPTYPPYKPQGYEHQCESEEDDPYSYASLDRPGAPFRRNDEIDPSQHPYHGYNTEENYGNPNLPLEYSQEPETLQGSSVFD</sequence>
<evidence type="ECO:0000313" key="3">
    <source>
        <dbReference type="Proteomes" id="UP001604277"/>
    </source>
</evidence>
<reference evidence="3" key="1">
    <citation type="submission" date="2024-07" db="EMBL/GenBank/DDBJ databases">
        <title>Two chromosome-level genome assemblies of Korean endemic species Abeliophyllum distichum and Forsythia ovata (Oleaceae).</title>
        <authorList>
            <person name="Jang H."/>
        </authorList>
    </citation>
    <scope>NUCLEOTIDE SEQUENCE [LARGE SCALE GENOMIC DNA]</scope>
</reference>
<feature type="compositionally biased region" description="Pro residues" evidence="1">
    <location>
        <begin position="84"/>
        <end position="93"/>
    </location>
</feature>
<feature type="compositionally biased region" description="Polar residues" evidence="1">
    <location>
        <begin position="155"/>
        <end position="166"/>
    </location>
</feature>
<feature type="region of interest" description="Disordered" evidence="1">
    <location>
        <begin position="82"/>
        <end position="166"/>
    </location>
</feature>
<organism evidence="2 3">
    <name type="scientific">Forsythia ovata</name>
    <dbReference type="NCBI Taxonomy" id="205694"/>
    <lineage>
        <taxon>Eukaryota</taxon>
        <taxon>Viridiplantae</taxon>
        <taxon>Streptophyta</taxon>
        <taxon>Embryophyta</taxon>
        <taxon>Tracheophyta</taxon>
        <taxon>Spermatophyta</taxon>
        <taxon>Magnoliopsida</taxon>
        <taxon>eudicotyledons</taxon>
        <taxon>Gunneridae</taxon>
        <taxon>Pentapetalae</taxon>
        <taxon>asterids</taxon>
        <taxon>lamiids</taxon>
        <taxon>Lamiales</taxon>
        <taxon>Oleaceae</taxon>
        <taxon>Forsythieae</taxon>
        <taxon>Forsythia</taxon>
    </lineage>
</organism>
<dbReference type="EMBL" id="JBFOLJ010000014">
    <property type="protein sequence ID" value="KAL2478627.1"/>
    <property type="molecule type" value="Genomic_DNA"/>
</dbReference>
<dbReference type="AlphaFoldDB" id="A0ABD1QS81"/>
<keyword evidence="3" id="KW-1185">Reference proteome</keyword>
<evidence type="ECO:0000256" key="1">
    <source>
        <dbReference type="SAM" id="MobiDB-lite"/>
    </source>
</evidence>
<gene>
    <name evidence="2" type="ORF">Fot_47641</name>
</gene>
<dbReference type="Proteomes" id="UP001604277">
    <property type="component" value="Unassembled WGS sequence"/>
</dbReference>
<comment type="caution">
    <text evidence="2">The sequence shown here is derived from an EMBL/GenBank/DDBJ whole genome shotgun (WGS) entry which is preliminary data.</text>
</comment>
<evidence type="ECO:0000313" key="2">
    <source>
        <dbReference type="EMBL" id="KAL2478627.1"/>
    </source>
</evidence>
<protein>
    <submittedName>
        <fullName evidence="2">Uncharacterized protein</fullName>
    </submittedName>
</protein>
<name>A0ABD1QS81_9LAMI</name>
<accession>A0ABD1QS81</accession>
<feature type="region of interest" description="Disordered" evidence="1">
    <location>
        <begin position="1"/>
        <end position="47"/>
    </location>
</feature>
<proteinExistence type="predicted"/>